<evidence type="ECO:0000256" key="9">
    <source>
        <dbReference type="ARBA" id="ARBA00032931"/>
    </source>
</evidence>
<dbReference type="GO" id="GO:0005524">
    <property type="term" value="F:ATP binding"/>
    <property type="evidence" value="ECO:0007669"/>
    <property type="project" value="UniProtKB-KW"/>
</dbReference>
<dbReference type="GO" id="GO:0006189">
    <property type="term" value="P:'de novo' IMP biosynthetic process"/>
    <property type="evidence" value="ECO:0007669"/>
    <property type="project" value="UniProtKB-UniPathway"/>
</dbReference>
<evidence type="ECO:0000256" key="6">
    <source>
        <dbReference type="ARBA" id="ARBA00022741"/>
    </source>
</evidence>
<dbReference type="Proteomes" id="UP000885667">
    <property type="component" value="Unassembled WGS sequence"/>
</dbReference>
<proteinExistence type="inferred from homology"/>
<gene>
    <name evidence="14" type="ORF">ENH69_01145</name>
</gene>
<dbReference type="InterPro" id="IPR010918">
    <property type="entry name" value="PurM-like_C_dom"/>
</dbReference>
<feature type="domain" description="PurM-like N-terminal" evidence="12">
    <location>
        <begin position="2"/>
        <end position="93"/>
    </location>
</feature>
<evidence type="ECO:0000256" key="8">
    <source>
        <dbReference type="ARBA" id="ARBA00031908"/>
    </source>
</evidence>
<dbReference type="PANTHER" id="PTHR10520">
    <property type="entry name" value="TRIFUNCTIONAL PURINE BIOSYNTHETIC PROTEIN ADENOSINE-3-RELATED"/>
    <property type="match status" value="1"/>
</dbReference>
<evidence type="ECO:0000256" key="2">
    <source>
        <dbReference type="ARBA" id="ARBA00010280"/>
    </source>
</evidence>
<feature type="non-terminal residue" evidence="14">
    <location>
        <position position="1"/>
    </location>
</feature>
<dbReference type="Gene3D" id="3.90.650.10">
    <property type="entry name" value="PurM-like C-terminal domain"/>
    <property type="match status" value="1"/>
</dbReference>
<protein>
    <recommendedName>
        <fullName evidence="4">Phosphoribosylformylglycinamidine cyclo-ligase</fullName>
        <ecNumber evidence="3">6.3.3.1</ecNumber>
    </recommendedName>
    <alternativeName>
        <fullName evidence="9">AIR synthase</fullName>
    </alternativeName>
    <alternativeName>
        <fullName evidence="10">AIRS</fullName>
    </alternativeName>
    <alternativeName>
        <fullName evidence="8">Phosphoribosyl-aminoimidazole synthetase</fullName>
    </alternativeName>
</protein>
<comment type="catalytic activity">
    <reaction evidence="11">
        <text>2-formamido-N(1)-(5-O-phospho-beta-D-ribosyl)acetamidine + ATP = 5-amino-1-(5-phospho-beta-D-ribosyl)imidazole + ADP + phosphate + H(+)</text>
        <dbReference type="Rhea" id="RHEA:23032"/>
        <dbReference type="ChEBI" id="CHEBI:15378"/>
        <dbReference type="ChEBI" id="CHEBI:30616"/>
        <dbReference type="ChEBI" id="CHEBI:43474"/>
        <dbReference type="ChEBI" id="CHEBI:137981"/>
        <dbReference type="ChEBI" id="CHEBI:147287"/>
        <dbReference type="ChEBI" id="CHEBI:456216"/>
        <dbReference type="EC" id="6.3.3.1"/>
    </reaction>
</comment>
<evidence type="ECO:0000256" key="1">
    <source>
        <dbReference type="ARBA" id="ARBA00004686"/>
    </source>
</evidence>
<comment type="caution">
    <text evidence="14">The sequence shown here is derived from an EMBL/GenBank/DDBJ whole genome shotgun (WGS) entry which is preliminary data.</text>
</comment>
<accession>A0A7C1RKF1</accession>
<dbReference type="GO" id="GO:0005829">
    <property type="term" value="C:cytosol"/>
    <property type="evidence" value="ECO:0007669"/>
    <property type="project" value="TreeGrafter"/>
</dbReference>
<reference evidence="14" key="1">
    <citation type="journal article" date="2020" name="mSystems">
        <title>Genome- and Community-Level Interaction Insights into Carbon Utilization and Element Cycling Functions of Hydrothermarchaeota in Hydrothermal Sediment.</title>
        <authorList>
            <person name="Zhou Z."/>
            <person name="Liu Y."/>
            <person name="Xu W."/>
            <person name="Pan J."/>
            <person name="Luo Z.H."/>
            <person name="Li M."/>
        </authorList>
    </citation>
    <scope>NUCLEOTIDE SEQUENCE [LARGE SCALE GENOMIC DNA]</scope>
    <source>
        <strain evidence="14">HyVt-329</strain>
    </source>
</reference>
<feature type="domain" description="PurM-like C-terminal" evidence="13">
    <location>
        <begin position="107"/>
        <end position="269"/>
    </location>
</feature>
<dbReference type="GO" id="GO:0004641">
    <property type="term" value="F:phosphoribosylformylglycinamidine cyclo-ligase activity"/>
    <property type="evidence" value="ECO:0007669"/>
    <property type="project" value="UniProtKB-EC"/>
</dbReference>
<name>A0A7C1RKF1_UNCAE</name>
<keyword evidence="7" id="KW-0067">ATP-binding</keyword>
<dbReference type="InterPro" id="IPR004733">
    <property type="entry name" value="PurM_cligase"/>
</dbReference>
<evidence type="ECO:0000256" key="4">
    <source>
        <dbReference type="ARBA" id="ARBA00020367"/>
    </source>
</evidence>
<dbReference type="AlphaFoldDB" id="A0A7C1RKF1"/>
<dbReference type="SUPFAM" id="SSF56042">
    <property type="entry name" value="PurM C-terminal domain-like"/>
    <property type="match status" value="1"/>
</dbReference>
<dbReference type="GO" id="GO:0004637">
    <property type="term" value="F:phosphoribosylamine-glycine ligase activity"/>
    <property type="evidence" value="ECO:0007669"/>
    <property type="project" value="TreeGrafter"/>
</dbReference>
<dbReference type="GO" id="GO:0046084">
    <property type="term" value="P:adenine biosynthetic process"/>
    <property type="evidence" value="ECO:0007669"/>
    <property type="project" value="TreeGrafter"/>
</dbReference>
<evidence type="ECO:0000259" key="13">
    <source>
        <dbReference type="Pfam" id="PF02769"/>
    </source>
</evidence>
<dbReference type="InterPro" id="IPR036676">
    <property type="entry name" value="PurM-like_C_sf"/>
</dbReference>
<evidence type="ECO:0000256" key="7">
    <source>
        <dbReference type="ARBA" id="ARBA00022840"/>
    </source>
</evidence>
<keyword evidence="5" id="KW-0436">Ligase</keyword>
<dbReference type="InterPro" id="IPR036921">
    <property type="entry name" value="PurM-like_N_sf"/>
</dbReference>
<dbReference type="Pfam" id="PF02769">
    <property type="entry name" value="AIRS_C"/>
    <property type="match status" value="1"/>
</dbReference>
<comment type="pathway">
    <text evidence="1">Purine metabolism; IMP biosynthesis via de novo pathway; 5-amino-1-(5-phospho-D-ribosyl)imidazole from N(2)-formyl-N(1)-(5-phospho-D-ribosyl)glycinamide: step 2/2.</text>
</comment>
<dbReference type="SUPFAM" id="SSF55326">
    <property type="entry name" value="PurM N-terminal domain-like"/>
    <property type="match status" value="1"/>
</dbReference>
<evidence type="ECO:0000259" key="12">
    <source>
        <dbReference type="Pfam" id="PF00586"/>
    </source>
</evidence>
<dbReference type="InterPro" id="IPR016188">
    <property type="entry name" value="PurM-like_N"/>
</dbReference>
<sequence length="282" mass="30849">YESIGIDTVLMSVNDVIAQGAMPVVYTDEVAAGDSKWFQDEKRARDLAKGFYTVCKMVGMALPAGESPSLRYLIKAEPPIKNAPSLSGCVTGIIAPSSRLITGQKLQVGDRIIGVTSSGLHANGISLVIKRALALPEKFLTKLPNDNRLGDEALIPTRSYVALVKALLEAEVHIHTFLPGTGSGVSKVAFDERPLTYRIHTWVEVPPLFRFMRELGVSLKDSLTTFNWGIGYYIFVPDYEVGRTIQIGQQAGYELVEIGQVEEGKRQVIFEPENITISPPGE</sequence>
<organism evidence="14">
    <name type="scientific">Aerophobetes bacterium</name>
    <dbReference type="NCBI Taxonomy" id="2030807"/>
    <lineage>
        <taxon>Bacteria</taxon>
        <taxon>Candidatus Aerophobota</taxon>
    </lineage>
</organism>
<evidence type="ECO:0000256" key="11">
    <source>
        <dbReference type="ARBA" id="ARBA00049057"/>
    </source>
</evidence>
<dbReference type="Pfam" id="PF00586">
    <property type="entry name" value="AIRS"/>
    <property type="match status" value="1"/>
</dbReference>
<dbReference type="EC" id="6.3.3.1" evidence="3"/>
<dbReference type="UniPathway" id="UPA00074">
    <property type="reaction ID" value="UER00129"/>
</dbReference>
<evidence type="ECO:0000313" key="14">
    <source>
        <dbReference type="EMBL" id="HDZ49807.1"/>
    </source>
</evidence>
<evidence type="ECO:0000256" key="5">
    <source>
        <dbReference type="ARBA" id="ARBA00022598"/>
    </source>
</evidence>
<comment type="similarity">
    <text evidence="2">Belongs to the AIR synthase family.</text>
</comment>
<dbReference type="EMBL" id="DRFT01000078">
    <property type="protein sequence ID" value="HDZ49807.1"/>
    <property type="molecule type" value="Genomic_DNA"/>
</dbReference>
<keyword evidence="6" id="KW-0547">Nucleotide-binding</keyword>
<evidence type="ECO:0000256" key="10">
    <source>
        <dbReference type="ARBA" id="ARBA00033093"/>
    </source>
</evidence>
<evidence type="ECO:0000256" key="3">
    <source>
        <dbReference type="ARBA" id="ARBA00013047"/>
    </source>
</evidence>
<dbReference type="PANTHER" id="PTHR10520:SF12">
    <property type="entry name" value="TRIFUNCTIONAL PURINE BIOSYNTHETIC PROTEIN ADENOSINE-3"/>
    <property type="match status" value="1"/>
</dbReference>
<dbReference type="Gene3D" id="3.30.1330.10">
    <property type="entry name" value="PurM-like, N-terminal domain"/>
    <property type="match status" value="1"/>
</dbReference>